<evidence type="ECO:0000256" key="3">
    <source>
        <dbReference type="ARBA" id="ARBA00012759"/>
    </source>
</evidence>
<dbReference type="InterPro" id="IPR050164">
    <property type="entry name" value="Peptidase_C19"/>
</dbReference>
<keyword evidence="11" id="KW-1185">Reference proteome</keyword>
<feature type="compositionally biased region" description="Polar residues" evidence="8">
    <location>
        <begin position="629"/>
        <end position="640"/>
    </location>
</feature>
<evidence type="ECO:0000256" key="2">
    <source>
        <dbReference type="ARBA" id="ARBA00009085"/>
    </source>
</evidence>
<keyword evidence="7" id="KW-0788">Thiol protease</keyword>
<dbReference type="CDD" id="cd02662">
    <property type="entry name" value="Peptidase_C19F"/>
    <property type="match status" value="1"/>
</dbReference>
<dbReference type="EMBL" id="ML995853">
    <property type="protein sequence ID" value="KAF2767639.1"/>
    <property type="molecule type" value="Genomic_DNA"/>
</dbReference>
<gene>
    <name evidence="10" type="ORF">EJ03DRAFT_328981</name>
</gene>
<evidence type="ECO:0000313" key="11">
    <source>
        <dbReference type="Proteomes" id="UP000799436"/>
    </source>
</evidence>
<dbReference type="Proteomes" id="UP000799436">
    <property type="component" value="Unassembled WGS sequence"/>
</dbReference>
<feature type="compositionally biased region" description="Polar residues" evidence="8">
    <location>
        <begin position="571"/>
        <end position="586"/>
    </location>
</feature>
<comment type="similarity">
    <text evidence="2">Belongs to the peptidase C19 family.</text>
</comment>
<dbReference type="OrthoDB" id="2020758at2759"/>
<protein>
    <recommendedName>
        <fullName evidence="3">ubiquitinyl hydrolase 1</fullName>
        <ecNumber evidence="3">3.4.19.12</ecNumber>
    </recommendedName>
</protein>
<comment type="catalytic activity">
    <reaction evidence="1">
        <text>Thiol-dependent hydrolysis of ester, thioester, amide, peptide and isopeptide bonds formed by the C-terminal Gly of ubiquitin (a 76-residue protein attached to proteins as an intracellular targeting signal).</text>
        <dbReference type="EC" id="3.4.19.12"/>
    </reaction>
</comment>
<reference evidence="10" key="1">
    <citation type="journal article" date="2020" name="Stud. Mycol.">
        <title>101 Dothideomycetes genomes: a test case for predicting lifestyles and emergence of pathogens.</title>
        <authorList>
            <person name="Haridas S."/>
            <person name="Albert R."/>
            <person name="Binder M."/>
            <person name="Bloem J."/>
            <person name="Labutti K."/>
            <person name="Salamov A."/>
            <person name="Andreopoulos B."/>
            <person name="Baker S."/>
            <person name="Barry K."/>
            <person name="Bills G."/>
            <person name="Bluhm B."/>
            <person name="Cannon C."/>
            <person name="Castanera R."/>
            <person name="Culley D."/>
            <person name="Daum C."/>
            <person name="Ezra D."/>
            <person name="Gonzalez J."/>
            <person name="Henrissat B."/>
            <person name="Kuo A."/>
            <person name="Liang C."/>
            <person name="Lipzen A."/>
            <person name="Lutzoni F."/>
            <person name="Magnuson J."/>
            <person name="Mondo S."/>
            <person name="Nolan M."/>
            <person name="Ohm R."/>
            <person name="Pangilinan J."/>
            <person name="Park H.-J."/>
            <person name="Ramirez L."/>
            <person name="Alfaro M."/>
            <person name="Sun H."/>
            <person name="Tritt A."/>
            <person name="Yoshinaga Y."/>
            <person name="Zwiers L.-H."/>
            <person name="Turgeon B."/>
            <person name="Goodwin S."/>
            <person name="Spatafora J."/>
            <person name="Crous P."/>
            <person name="Grigoriev I."/>
        </authorList>
    </citation>
    <scope>NUCLEOTIDE SEQUENCE</scope>
    <source>
        <strain evidence="10">CBS 116005</strain>
    </source>
</reference>
<feature type="region of interest" description="Disordered" evidence="8">
    <location>
        <begin position="550"/>
        <end position="586"/>
    </location>
</feature>
<proteinExistence type="inferred from homology"/>
<dbReference type="InterPro" id="IPR018200">
    <property type="entry name" value="USP_CS"/>
</dbReference>
<dbReference type="InterPro" id="IPR001394">
    <property type="entry name" value="Peptidase_C19_UCH"/>
</dbReference>
<dbReference type="SUPFAM" id="SSF54001">
    <property type="entry name" value="Cysteine proteinases"/>
    <property type="match status" value="1"/>
</dbReference>
<dbReference type="GO" id="GO:0005634">
    <property type="term" value="C:nucleus"/>
    <property type="evidence" value="ECO:0007669"/>
    <property type="project" value="TreeGrafter"/>
</dbReference>
<evidence type="ECO:0000259" key="9">
    <source>
        <dbReference type="PROSITE" id="PS50235"/>
    </source>
</evidence>
<evidence type="ECO:0000256" key="5">
    <source>
        <dbReference type="ARBA" id="ARBA00022786"/>
    </source>
</evidence>
<dbReference type="InterPro" id="IPR038765">
    <property type="entry name" value="Papain-like_cys_pep_sf"/>
</dbReference>
<dbReference type="GO" id="GO:0004843">
    <property type="term" value="F:cysteine-type deubiquitinase activity"/>
    <property type="evidence" value="ECO:0007669"/>
    <property type="project" value="UniProtKB-EC"/>
</dbReference>
<name>A0A6G1L4Z7_9PEZI</name>
<dbReference type="InterPro" id="IPR028889">
    <property type="entry name" value="USP"/>
</dbReference>
<dbReference type="GO" id="GO:0016579">
    <property type="term" value="P:protein deubiquitination"/>
    <property type="evidence" value="ECO:0007669"/>
    <property type="project" value="InterPro"/>
</dbReference>
<evidence type="ECO:0000256" key="1">
    <source>
        <dbReference type="ARBA" id="ARBA00000707"/>
    </source>
</evidence>
<keyword evidence="6" id="KW-0378">Hydrolase</keyword>
<evidence type="ECO:0000256" key="8">
    <source>
        <dbReference type="SAM" id="MobiDB-lite"/>
    </source>
</evidence>
<evidence type="ECO:0000256" key="6">
    <source>
        <dbReference type="ARBA" id="ARBA00022801"/>
    </source>
</evidence>
<accession>A0A6G1L4Z7</accession>
<dbReference type="Pfam" id="PF00443">
    <property type="entry name" value="UCH"/>
    <property type="match status" value="1"/>
</dbReference>
<dbReference type="PANTHER" id="PTHR24006:SF888">
    <property type="entry name" value="UBIQUITIN CARBOXYL-TERMINAL HYDROLASE 30"/>
    <property type="match status" value="1"/>
</dbReference>
<dbReference type="AlphaFoldDB" id="A0A6G1L4Z7"/>
<dbReference type="GO" id="GO:0006508">
    <property type="term" value="P:proteolysis"/>
    <property type="evidence" value="ECO:0007669"/>
    <property type="project" value="UniProtKB-KW"/>
</dbReference>
<keyword evidence="5" id="KW-0833">Ubl conjugation pathway</keyword>
<keyword evidence="4" id="KW-0645">Protease</keyword>
<evidence type="ECO:0000256" key="7">
    <source>
        <dbReference type="ARBA" id="ARBA00022807"/>
    </source>
</evidence>
<evidence type="ECO:0000313" key="10">
    <source>
        <dbReference type="EMBL" id="KAF2767639.1"/>
    </source>
</evidence>
<dbReference type="Gene3D" id="3.90.70.10">
    <property type="entry name" value="Cysteine proteinases"/>
    <property type="match status" value="1"/>
</dbReference>
<feature type="domain" description="USP" evidence="9">
    <location>
        <begin position="134"/>
        <end position="543"/>
    </location>
</feature>
<evidence type="ECO:0000256" key="4">
    <source>
        <dbReference type="ARBA" id="ARBA00022670"/>
    </source>
</evidence>
<organism evidence="10 11">
    <name type="scientific">Teratosphaeria nubilosa</name>
    <dbReference type="NCBI Taxonomy" id="161662"/>
    <lineage>
        <taxon>Eukaryota</taxon>
        <taxon>Fungi</taxon>
        <taxon>Dikarya</taxon>
        <taxon>Ascomycota</taxon>
        <taxon>Pezizomycotina</taxon>
        <taxon>Dothideomycetes</taxon>
        <taxon>Dothideomycetidae</taxon>
        <taxon>Mycosphaerellales</taxon>
        <taxon>Teratosphaeriaceae</taxon>
        <taxon>Teratosphaeria</taxon>
    </lineage>
</organism>
<sequence length="699" mass="77294">MADRWQLPYADLHSTPETPSPSAVVVYCLLGLCAVHQALQFFDYPILSPPELVWNALVFLAPSRLLLDSTKRRELREHNMLSQTHAAKSEALRRMTGLGATSLTHKLTGGEGILRSVSTKMSSSANEVTSDAPPGLGNWDNSCYQNSVLQGLASLGSLRTYLGTTGLEQEGTTASSLHETILKLNDARNNGKHLWTPAKLKSMSSWQQQDAQEYFSKIMDELDKEATKAAQVKRKTQGLEAVMGDNTESMTREKAVYNPVEGLLAQKVACTRCGYSEGLSMIPFNCLTVPIGSAMDYDIQDCLDEYTKLEEITDVECSKCTLLRYEAQCKQMLPAEPFKIDQDTTTESEVKQALSLPPEVRTQVVQRLQAIQQALDDDDFTDKTLNESCQISKKGRVSSTKTRQAVIGRAPQSLVVHVNRSVFDELTGIQRKNYASVRYPMMLNLGDWILSERPEAAGSASLLNGDNKSGPRYKLKAVVQHYGRHENGHYICYRQHAKRTKPEGVDDGQEQQWWRLSDEDVNAVSQEEVTGQHGVFMLFYERYEKDQERTAELSTSAVTDLESAQAHPGEVTTSKPSESSVRSETLSVLTDGLASVDEKLKAKPELATNASPPQQQPSPPPTPDLMASSALQTPPLSQTPDAPETERTGTQPVAEDKHPATPPLTMRTARSRKVSNPRKDRMAKGKKGFGEIFRPMAAT</sequence>
<dbReference type="PROSITE" id="PS00973">
    <property type="entry name" value="USP_2"/>
    <property type="match status" value="1"/>
</dbReference>
<feature type="region of interest" description="Disordered" evidence="8">
    <location>
        <begin position="605"/>
        <end position="699"/>
    </location>
</feature>
<dbReference type="EC" id="3.4.19.12" evidence="3"/>
<dbReference type="PROSITE" id="PS50235">
    <property type="entry name" value="USP_3"/>
    <property type="match status" value="1"/>
</dbReference>
<dbReference type="PANTHER" id="PTHR24006">
    <property type="entry name" value="UBIQUITIN CARBOXYL-TERMINAL HYDROLASE"/>
    <property type="match status" value="1"/>
</dbReference>
<dbReference type="GO" id="GO:0005829">
    <property type="term" value="C:cytosol"/>
    <property type="evidence" value="ECO:0007669"/>
    <property type="project" value="TreeGrafter"/>
</dbReference>
<feature type="compositionally biased region" description="Pro residues" evidence="8">
    <location>
        <begin position="614"/>
        <end position="623"/>
    </location>
</feature>